<protein>
    <submittedName>
        <fullName evidence="1">Uncharacterized protein</fullName>
    </submittedName>
</protein>
<sequence>MQNTNQNWTPYMQSMRVPEPMYPVMDMTDQQIEEMYPRIYFIIFPVVSYHCDMLDAEHGEMYIPSNEHYKDIVDNIHERVSKDIEDNKLQGIDVKQWTRGGLLRDLASIIFLRELAQRRRYPRRRRYPYDGYGRGPGYGYGPGYWY</sequence>
<proteinExistence type="predicted"/>
<accession>A0A6A7KBQ1</accession>
<dbReference type="RefSeq" id="WP_152805489.1">
    <property type="nucleotide sequence ID" value="NZ_WHNX01000024.1"/>
</dbReference>
<name>A0A6A7KBQ1_9FIRM</name>
<gene>
    <name evidence="1" type="ORF">GC105_12965</name>
</gene>
<organism evidence="1 2">
    <name type="scientific">Alkalibaculum sporogenes</name>
    <dbReference type="NCBI Taxonomy" id="2655001"/>
    <lineage>
        <taxon>Bacteria</taxon>
        <taxon>Bacillati</taxon>
        <taxon>Bacillota</taxon>
        <taxon>Clostridia</taxon>
        <taxon>Eubacteriales</taxon>
        <taxon>Eubacteriaceae</taxon>
        <taxon>Alkalibaculum</taxon>
    </lineage>
</organism>
<reference evidence="1 2" key="1">
    <citation type="submission" date="2019-10" db="EMBL/GenBank/DDBJ databases">
        <title>Alkalibaculum tamaniensis sp.nov., a new alkaliphilic acetogen, isolated on methoxylated aromatics from a mud volcano.</title>
        <authorList>
            <person name="Khomyakova M.A."/>
            <person name="Merkel A.Y."/>
            <person name="Bonch-Osmolovskaya E.A."/>
            <person name="Slobodkin A.I."/>
        </authorList>
    </citation>
    <scope>NUCLEOTIDE SEQUENCE [LARGE SCALE GENOMIC DNA]</scope>
    <source>
        <strain evidence="1 2">M08DMB</strain>
    </source>
</reference>
<dbReference type="AlphaFoldDB" id="A0A6A7KBQ1"/>
<dbReference type="EMBL" id="WHNX01000024">
    <property type="protein sequence ID" value="MPW26701.1"/>
    <property type="molecule type" value="Genomic_DNA"/>
</dbReference>
<evidence type="ECO:0000313" key="2">
    <source>
        <dbReference type="Proteomes" id="UP000440004"/>
    </source>
</evidence>
<evidence type="ECO:0000313" key="1">
    <source>
        <dbReference type="EMBL" id="MPW26701.1"/>
    </source>
</evidence>
<keyword evidence="2" id="KW-1185">Reference proteome</keyword>
<dbReference type="Proteomes" id="UP000440004">
    <property type="component" value="Unassembled WGS sequence"/>
</dbReference>
<comment type="caution">
    <text evidence="1">The sequence shown here is derived from an EMBL/GenBank/DDBJ whole genome shotgun (WGS) entry which is preliminary data.</text>
</comment>